<protein>
    <submittedName>
        <fullName evidence="2">Uncharacterized protein</fullName>
    </submittedName>
</protein>
<gene>
    <name evidence="2" type="ORF">Tco_1056502</name>
</gene>
<evidence type="ECO:0000256" key="1">
    <source>
        <dbReference type="SAM" id="MobiDB-lite"/>
    </source>
</evidence>
<evidence type="ECO:0000313" key="3">
    <source>
        <dbReference type="Proteomes" id="UP001151760"/>
    </source>
</evidence>
<accession>A0ABQ5H2Q0</accession>
<organism evidence="2 3">
    <name type="scientific">Tanacetum coccineum</name>
    <dbReference type="NCBI Taxonomy" id="301880"/>
    <lineage>
        <taxon>Eukaryota</taxon>
        <taxon>Viridiplantae</taxon>
        <taxon>Streptophyta</taxon>
        <taxon>Embryophyta</taxon>
        <taxon>Tracheophyta</taxon>
        <taxon>Spermatophyta</taxon>
        <taxon>Magnoliopsida</taxon>
        <taxon>eudicotyledons</taxon>
        <taxon>Gunneridae</taxon>
        <taxon>Pentapetalae</taxon>
        <taxon>asterids</taxon>
        <taxon>campanulids</taxon>
        <taxon>Asterales</taxon>
        <taxon>Asteraceae</taxon>
        <taxon>Asteroideae</taxon>
        <taxon>Anthemideae</taxon>
        <taxon>Anthemidinae</taxon>
        <taxon>Tanacetum</taxon>
    </lineage>
</organism>
<evidence type="ECO:0000313" key="2">
    <source>
        <dbReference type="EMBL" id="GJT82160.1"/>
    </source>
</evidence>
<reference evidence="2" key="1">
    <citation type="journal article" date="2022" name="Int. J. Mol. Sci.">
        <title>Draft Genome of Tanacetum Coccineum: Genomic Comparison of Closely Related Tanacetum-Family Plants.</title>
        <authorList>
            <person name="Yamashiro T."/>
            <person name="Shiraishi A."/>
            <person name="Nakayama K."/>
            <person name="Satake H."/>
        </authorList>
    </citation>
    <scope>NUCLEOTIDE SEQUENCE</scope>
</reference>
<reference evidence="2" key="2">
    <citation type="submission" date="2022-01" db="EMBL/GenBank/DDBJ databases">
        <authorList>
            <person name="Yamashiro T."/>
            <person name="Shiraishi A."/>
            <person name="Satake H."/>
            <person name="Nakayama K."/>
        </authorList>
    </citation>
    <scope>NUCLEOTIDE SEQUENCE</scope>
</reference>
<sequence>MMTAQESEEDIIESGEETDEDPLGCSCIAETHPSISSTQAEIKNKKIENKKISEATESFTKISTNITEVLSLVKGFNFSDLQSSVNALRAHALKQDEELAVWAKSSTNMAWNLGSRLSGLERAQNHIQSSMSSLKEDTHSIKTMMTEMCEVFKGQSSGSVTPTLALTHILANVKGRNDTNTTTKDPLSHTEEETNANRQEKFKEPKHSTNANIEFIEGKGIATDEQVEDQRKLVKASSIIRPDPDALIPYIINGEVYYLTAEQLQAHMDKEEKIKKAKEEARLFAISKPEVIKVVREEAKKLRIHPKEAITTKAGEKFKKAQDAEHEVLKRQHTEKVRKYLELRKHKYDNYMWTINSRLKPETITDIKIHPKTKPVVITVFRGTDGRNFDVYKPFAFGDFGISELDELRKIIPRKKNAVLALPAPASAPEQASSKSSRKKMKHMELEPEIKIPGLECNRALPKNVPFINNMVIEEPEYGIFFPDEFGDQAFQRWGNIDKVGMEALVSYLVAASMVQSPKNARMEGDGMGKANDATLRRVLRKRSVINMEAKHGIGKIFLSAKDKELMALLEEENGVWPSDA</sequence>
<keyword evidence="3" id="KW-1185">Reference proteome</keyword>
<feature type="region of interest" description="Disordered" evidence="1">
    <location>
        <begin position="1"/>
        <end position="24"/>
    </location>
</feature>
<proteinExistence type="predicted"/>
<comment type="caution">
    <text evidence="2">The sequence shown here is derived from an EMBL/GenBank/DDBJ whole genome shotgun (WGS) entry which is preliminary data.</text>
</comment>
<name>A0ABQ5H2Q0_9ASTR</name>
<feature type="region of interest" description="Disordered" evidence="1">
    <location>
        <begin position="175"/>
        <end position="206"/>
    </location>
</feature>
<dbReference type="Proteomes" id="UP001151760">
    <property type="component" value="Unassembled WGS sequence"/>
</dbReference>
<feature type="compositionally biased region" description="Acidic residues" evidence="1">
    <location>
        <begin position="1"/>
        <end position="22"/>
    </location>
</feature>
<dbReference type="EMBL" id="BQNB010019142">
    <property type="protein sequence ID" value="GJT82160.1"/>
    <property type="molecule type" value="Genomic_DNA"/>
</dbReference>